<evidence type="ECO:0000256" key="10">
    <source>
        <dbReference type="SAM" id="Phobius"/>
    </source>
</evidence>
<evidence type="ECO:0000256" key="6">
    <source>
        <dbReference type="ARBA" id="ARBA00022840"/>
    </source>
</evidence>
<evidence type="ECO:0000259" key="11">
    <source>
        <dbReference type="Pfam" id="PF02706"/>
    </source>
</evidence>
<evidence type="ECO:0000256" key="3">
    <source>
        <dbReference type="ARBA" id="ARBA00022475"/>
    </source>
</evidence>
<keyword evidence="13" id="KW-1185">Reference proteome</keyword>
<keyword evidence="12" id="KW-0418">Kinase</keyword>
<comment type="similarity">
    <text evidence="2">Belongs to the CpsC/CapA family.</text>
</comment>
<keyword evidence="12" id="KW-0808">Transferase</keyword>
<dbReference type="InterPro" id="IPR005702">
    <property type="entry name" value="Wzc-like_C"/>
</dbReference>
<keyword evidence="7 10" id="KW-1133">Transmembrane helix</keyword>
<evidence type="ECO:0000256" key="9">
    <source>
        <dbReference type="SAM" id="MobiDB-lite"/>
    </source>
</evidence>
<comment type="subcellular location">
    <subcellularLocation>
        <location evidence="1">Cell membrane</location>
        <topology evidence="1">Multi-pass membrane protein</topology>
    </subcellularLocation>
</comment>
<evidence type="ECO:0000256" key="7">
    <source>
        <dbReference type="ARBA" id="ARBA00022989"/>
    </source>
</evidence>
<proteinExistence type="inferred from homology"/>
<keyword evidence="4 10" id="KW-0812">Transmembrane</keyword>
<dbReference type="Proteomes" id="UP001651050">
    <property type="component" value="Unassembled WGS sequence"/>
</dbReference>
<dbReference type="CDD" id="cd05387">
    <property type="entry name" value="BY-kinase"/>
    <property type="match status" value="1"/>
</dbReference>
<dbReference type="Pfam" id="PF02706">
    <property type="entry name" value="Wzz"/>
    <property type="match status" value="1"/>
</dbReference>
<protein>
    <submittedName>
        <fullName evidence="12">CpsD/CapB family tyrosine-protein kinase</fullName>
    </submittedName>
</protein>
<feature type="compositionally biased region" description="Low complexity" evidence="9">
    <location>
        <begin position="499"/>
        <end position="513"/>
    </location>
</feature>
<dbReference type="EMBL" id="JALQCY010000004">
    <property type="protein sequence ID" value="MCK9794819.1"/>
    <property type="molecule type" value="Genomic_DNA"/>
</dbReference>
<name>A0ABT0J5S8_9MICO</name>
<dbReference type="GO" id="GO:0016301">
    <property type="term" value="F:kinase activity"/>
    <property type="evidence" value="ECO:0007669"/>
    <property type="project" value="UniProtKB-KW"/>
</dbReference>
<evidence type="ECO:0000313" key="12">
    <source>
        <dbReference type="EMBL" id="MCK9794819.1"/>
    </source>
</evidence>
<sequence>MTVREFFKTVWDGKYLVLVVLLVVLAAAYAYLGRQEAVYEATATVQLREADAAPDFESVVMTADSDPDIATSPEVEDAAAGSLGVDAAGLSVTAAAGPEASTVVLTARGASEEHAITITNAFAAAYVQHLPAVLDGQLEEIDDRLERLRDRHSAVNTRANRNDALAQTELTTIEGQYQVLVAEQQMLDSIRASEAVALVAKPATSAVSLGVPPATVMALGLLAGLLAGVGVAFARRGLDFRVRGASQAGELTGLPVLAELSGVKHSLKDAHATGSLPISSRTASPFTESIRELRTALHVALPEGEPAIVLVTATDPAAPRSFIAANLAASWALSGRRTAILQADMRRPELAALLPPPAGWDGDLQMPRPTRVPYLELVPVPHVAMDPADYLATDDARALVDGLRERAEIVVIDAPPVLAAADATILGGYADAAVLLATVGKTDRVVLTESADRLSGNNVPLAGIALSGVTSDRRTRYASVYDAAGGASGEQDMMAQGESAAPGASATPGSAGTVRRPEEPTPATKDGPGGHDVATATVRLPAVVAARAAAPARGPHWPRVTSTAQSGGTVALGSEPTDRGGRDRGTTDQ</sequence>
<dbReference type="RefSeq" id="WP_416344680.1">
    <property type="nucleotide sequence ID" value="NZ_JALQCY010000004.1"/>
</dbReference>
<dbReference type="Gene3D" id="3.40.50.300">
    <property type="entry name" value="P-loop containing nucleotide triphosphate hydrolases"/>
    <property type="match status" value="1"/>
</dbReference>
<comment type="caution">
    <text evidence="12">The sequence shown here is derived from an EMBL/GenBank/DDBJ whole genome shotgun (WGS) entry which is preliminary data.</text>
</comment>
<dbReference type="InterPro" id="IPR050445">
    <property type="entry name" value="Bact_polysacc_biosynth/exp"/>
</dbReference>
<feature type="domain" description="Polysaccharide chain length determinant N-terminal" evidence="11">
    <location>
        <begin position="3"/>
        <end position="54"/>
    </location>
</feature>
<accession>A0ABT0J5S8</accession>
<feature type="region of interest" description="Disordered" evidence="9">
    <location>
        <begin position="547"/>
        <end position="589"/>
    </location>
</feature>
<evidence type="ECO:0000256" key="5">
    <source>
        <dbReference type="ARBA" id="ARBA00022741"/>
    </source>
</evidence>
<dbReference type="PANTHER" id="PTHR32309">
    <property type="entry name" value="TYROSINE-PROTEIN KINASE"/>
    <property type="match status" value="1"/>
</dbReference>
<feature type="region of interest" description="Disordered" evidence="9">
    <location>
        <begin position="487"/>
        <end position="533"/>
    </location>
</feature>
<evidence type="ECO:0000313" key="13">
    <source>
        <dbReference type="Proteomes" id="UP001651050"/>
    </source>
</evidence>
<gene>
    <name evidence="12" type="ORF">M1843_13795</name>
</gene>
<feature type="compositionally biased region" description="Basic and acidic residues" evidence="9">
    <location>
        <begin position="576"/>
        <end position="589"/>
    </location>
</feature>
<keyword evidence="3" id="KW-1003">Cell membrane</keyword>
<dbReference type="PANTHER" id="PTHR32309:SF31">
    <property type="entry name" value="CAPSULAR EXOPOLYSACCHARIDE FAMILY"/>
    <property type="match status" value="1"/>
</dbReference>
<dbReference type="InterPro" id="IPR003856">
    <property type="entry name" value="LPS_length_determ_N"/>
</dbReference>
<reference evidence="12 13" key="1">
    <citation type="submission" date="2022-02" db="EMBL/GenBank/DDBJ databases">
        <title>The car tank lid bacteriome: a reservoir of bacteria with potential in bioremediation of fuel.</title>
        <authorList>
            <person name="Vidal-Verdu A."/>
            <person name="Gomez-Martinez D."/>
            <person name="Latorre-Perez A."/>
            <person name="Pereto J."/>
            <person name="Porcar M."/>
        </authorList>
    </citation>
    <scope>NUCLEOTIDE SEQUENCE [LARGE SCALE GENOMIC DNA]</scope>
    <source>
        <strain evidence="12 13">4D.3</strain>
    </source>
</reference>
<evidence type="ECO:0000256" key="2">
    <source>
        <dbReference type="ARBA" id="ARBA00006683"/>
    </source>
</evidence>
<dbReference type="InterPro" id="IPR027417">
    <property type="entry name" value="P-loop_NTPase"/>
</dbReference>
<evidence type="ECO:0000256" key="1">
    <source>
        <dbReference type="ARBA" id="ARBA00004651"/>
    </source>
</evidence>
<evidence type="ECO:0000256" key="4">
    <source>
        <dbReference type="ARBA" id="ARBA00022692"/>
    </source>
</evidence>
<dbReference type="SUPFAM" id="SSF52540">
    <property type="entry name" value="P-loop containing nucleoside triphosphate hydrolases"/>
    <property type="match status" value="1"/>
</dbReference>
<keyword evidence="8 10" id="KW-0472">Membrane</keyword>
<keyword evidence="5" id="KW-0547">Nucleotide-binding</keyword>
<feature type="transmembrane region" description="Helical" evidence="10">
    <location>
        <begin position="214"/>
        <end position="234"/>
    </location>
</feature>
<organism evidence="12 13">
    <name type="scientific">Isoptericola peretonis</name>
    <dbReference type="NCBI Taxonomy" id="2918523"/>
    <lineage>
        <taxon>Bacteria</taxon>
        <taxon>Bacillati</taxon>
        <taxon>Actinomycetota</taxon>
        <taxon>Actinomycetes</taxon>
        <taxon>Micrococcales</taxon>
        <taxon>Promicromonosporaceae</taxon>
        <taxon>Isoptericola</taxon>
    </lineage>
</organism>
<evidence type="ECO:0000256" key="8">
    <source>
        <dbReference type="ARBA" id="ARBA00023136"/>
    </source>
</evidence>
<keyword evidence="6" id="KW-0067">ATP-binding</keyword>